<dbReference type="GO" id="GO:0006753">
    <property type="term" value="P:nucleoside phosphate metabolic process"/>
    <property type="evidence" value="ECO:0007669"/>
    <property type="project" value="TreeGrafter"/>
</dbReference>
<dbReference type="GO" id="GO:0019693">
    <property type="term" value="P:ribose phosphate metabolic process"/>
    <property type="evidence" value="ECO:0007669"/>
    <property type="project" value="TreeGrafter"/>
</dbReference>
<dbReference type="GeneID" id="108665074"/>
<dbReference type="GO" id="GO:0008768">
    <property type="term" value="F:UDP-sugar diphosphatase activity"/>
    <property type="evidence" value="ECO:0007669"/>
    <property type="project" value="TreeGrafter"/>
</dbReference>
<evidence type="ECO:0000256" key="3">
    <source>
        <dbReference type="SAM" id="MobiDB-lite"/>
    </source>
</evidence>
<feature type="domain" description="Nudix hydrolase" evidence="4">
    <location>
        <begin position="38"/>
        <end position="232"/>
    </location>
</feature>
<feature type="compositionally biased region" description="Low complexity" evidence="3">
    <location>
        <begin position="93"/>
        <end position="107"/>
    </location>
</feature>
<dbReference type="RefSeq" id="XP_018007280.1">
    <property type="nucleotide sequence ID" value="XM_018151791.1"/>
</dbReference>
<dbReference type="InterPro" id="IPR015797">
    <property type="entry name" value="NUDIX_hydrolase-like_dom_sf"/>
</dbReference>
<name>A0A8B7N152_HYAAZ</name>
<dbReference type="NCBIfam" id="TIGR00052">
    <property type="entry name" value="nudix-type nucleoside diphosphatase, YffH/AdpP family"/>
    <property type="match status" value="1"/>
</dbReference>
<dbReference type="PANTHER" id="PTHR11839">
    <property type="entry name" value="UDP/ADP-SUGAR PYROPHOSPHATASE"/>
    <property type="match status" value="1"/>
</dbReference>
<comment type="cofactor">
    <cofactor evidence="1">
        <name>Mg(2+)</name>
        <dbReference type="ChEBI" id="CHEBI:18420"/>
    </cofactor>
</comment>
<organism evidence="5 6">
    <name type="scientific">Hyalella azteca</name>
    <name type="common">Amphipod</name>
    <dbReference type="NCBI Taxonomy" id="294128"/>
    <lineage>
        <taxon>Eukaryota</taxon>
        <taxon>Metazoa</taxon>
        <taxon>Ecdysozoa</taxon>
        <taxon>Arthropoda</taxon>
        <taxon>Crustacea</taxon>
        <taxon>Multicrustacea</taxon>
        <taxon>Malacostraca</taxon>
        <taxon>Eumalacostraca</taxon>
        <taxon>Peracarida</taxon>
        <taxon>Amphipoda</taxon>
        <taxon>Senticaudata</taxon>
        <taxon>Talitrida</taxon>
        <taxon>Talitroidea</taxon>
        <taxon>Hyalellidae</taxon>
        <taxon>Hyalella</taxon>
    </lineage>
</organism>
<dbReference type="InterPro" id="IPR000086">
    <property type="entry name" value="NUDIX_hydrolase_dom"/>
</dbReference>
<dbReference type="AlphaFoldDB" id="A0A8B7N152"/>
<evidence type="ECO:0000313" key="6">
    <source>
        <dbReference type="RefSeq" id="XP_018007280.1"/>
    </source>
</evidence>
<dbReference type="OMA" id="YTYELCA"/>
<keyword evidence="2" id="KW-0378">Hydrolase</keyword>
<dbReference type="OrthoDB" id="10249920at2759"/>
<feature type="region of interest" description="Disordered" evidence="3">
    <location>
        <begin position="88"/>
        <end position="107"/>
    </location>
</feature>
<sequence>MDNIKEMVVEPLTQAKFVKPFLLRYKQNNVPKVWECISVHPSVAVIIFNVDRKKLVFVKQFRPAVYFSTHPREDRELIVSKEDPKMASSAGETASLNNCTSSSSKCTQTQRSPACKRLPDLPGACGITLEMCAGIADKNVDLRQVAKEEVLEECGYEVKLEDLEEVISYRSSVGAAGDRQTMFFTEVTDASKVAAGGGLAAEGELIEVVEMSIEEARQLLKQKAVQSPGEFLFGLMWFLANKASIYEEH</sequence>
<accession>A0A8B7N152</accession>
<evidence type="ECO:0000259" key="4">
    <source>
        <dbReference type="PROSITE" id="PS51462"/>
    </source>
</evidence>
<dbReference type="KEGG" id="hazt:108665074"/>
<gene>
    <name evidence="6" type="primary">LOC108665074</name>
</gene>
<proteinExistence type="predicted"/>
<dbReference type="Proteomes" id="UP000694843">
    <property type="component" value="Unplaced"/>
</dbReference>
<dbReference type="SUPFAM" id="SSF55811">
    <property type="entry name" value="Nudix"/>
    <property type="match status" value="1"/>
</dbReference>
<protein>
    <submittedName>
        <fullName evidence="6">Uridine diphosphate glucose pyrophosphatase NUDT14-like</fullName>
    </submittedName>
</protein>
<dbReference type="InterPro" id="IPR004385">
    <property type="entry name" value="NDP_pyrophosphatase"/>
</dbReference>
<dbReference type="PANTHER" id="PTHR11839:SF15">
    <property type="entry name" value="URIDINE DIPHOSPHATE GLUCOSE PYROPHOSPHATASE NUDT14"/>
    <property type="match status" value="1"/>
</dbReference>
<dbReference type="CDD" id="cd18887">
    <property type="entry name" value="NUDIX_UGPPase_Nudt14"/>
    <property type="match status" value="1"/>
</dbReference>
<evidence type="ECO:0000313" key="5">
    <source>
        <dbReference type="Proteomes" id="UP000694843"/>
    </source>
</evidence>
<reference evidence="6" key="1">
    <citation type="submission" date="2025-08" db="UniProtKB">
        <authorList>
            <consortium name="RefSeq"/>
        </authorList>
    </citation>
    <scope>IDENTIFICATION</scope>
    <source>
        <tissue evidence="6">Whole organism</tissue>
    </source>
</reference>
<dbReference type="Gene3D" id="3.90.79.10">
    <property type="entry name" value="Nucleoside Triphosphate Pyrophosphohydrolase"/>
    <property type="match status" value="1"/>
</dbReference>
<evidence type="ECO:0000256" key="2">
    <source>
        <dbReference type="ARBA" id="ARBA00022801"/>
    </source>
</evidence>
<evidence type="ECO:0000256" key="1">
    <source>
        <dbReference type="ARBA" id="ARBA00001946"/>
    </source>
</evidence>
<keyword evidence="5" id="KW-1185">Reference proteome</keyword>
<dbReference type="GO" id="GO:0046872">
    <property type="term" value="F:metal ion binding"/>
    <property type="evidence" value="ECO:0007669"/>
    <property type="project" value="InterPro"/>
</dbReference>
<dbReference type="PROSITE" id="PS51462">
    <property type="entry name" value="NUDIX"/>
    <property type="match status" value="1"/>
</dbReference>